<keyword evidence="8" id="KW-1185">Reference proteome</keyword>
<dbReference type="RefSeq" id="WP_153421454.1">
    <property type="nucleotide sequence ID" value="NZ_WFLM01000005.1"/>
</dbReference>
<name>A0A6N6VQT0_9BACT</name>
<dbReference type="PANTHER" id="PTHR10534:SF2">
    <property type="entry name" value="PYRIDOXAL KINASE"/>
    <property type="match status" value="1"/>
</dbReference>
<dbReference type="GO" id="GO:0005829">
    <property type="term" value="C:cytosol"/>
    <property type="evidence" value="ECO:0007669"/>
    <property type="project" value="TreeGrafter"/>
</dbReference>
<dbReference type="EMBL" id="WFLM01000005">
    <property type="protein sequence ID" value="KAB8037037.1"/>
    <property type="molecule type" value="Genomic_DNA"/>
</dbReference>
<evidence type="ECO:0000259" key="6">
    <source>
        <dbReference type="Pfam" id="PF08543"/>
    </source>
</evidence>
<sequence length="287" mass="32250">MTMDQSILSIQSCVSYGHVGNSAVTFPLQRLGVEVWPIHTVLFSNHTGYGQWGGRVFDIAAVRDVFLGIKERGVLNKCSAMLSGYMGSKELGNVMIEAILELRKLNPNIIYCCDPVMGDVGRGFFVKEGIPEFFKEEMIKYATIITPNHFELEYLSDQKVNSIEDAIEASNKILSKGPQVVLITSLLLKDNLTSNISMMAVHKNSVYIVTTPYIPITLNGTGDITAALFTHFYLKYKTIEKALEETISRVFSIIEETHKENSKELVLIKSQNYLIQPKHFFKAEKVK</sequence>
<accession>A0A6N6VQT0</accession>
<dbReference type="NCBIfam" id="TIGR00687">
    <property type="entry name" value="pyridox_kin"/>
    <property type="match status" value="1"/>
</dbReference>
<keyword evidence="5" id="KW-0067">ATP-binding</keyword>
<dbReference type="NCBIfam" id="NF004398">
    <property type="entry name" value="PRK05756.1"/>
    <property type="match status" value="1"/>
</dbReference>
<dbReference type="GO" id="GO:0005524">
    <property type="term" value="F:ATP binding"/>
    <property type="evidence" value="ECO:0007669"/>
    <property type="project" value="UniProtKB-KW"/>
</dbReference>
<keyword evidence="4 7" id="KW-0418">Kinase</keyword>
<dbReference type="Pfam" id="PF08543">
    <property type="entry name" value="Phos_pyr_kin"/>
    <property type="match status" value="1"/>
</dbReference>
<dbReference type="Proteomes" id="UP000437748">
    <property type="component" value="Unassembled WGS sequence"/>
</dbReference>
<organism evidence="7 8">
    <name type="scientific">Silvanigrella paludirubra</name>
    <dbReference type="NCBI Taxonomy" id="2499159"/>
    <lineage>
        <taxon>Bacteria</taxon>
        <taxon>Pseudomonadati</taxon>
        <taxon>Bdellovibrionota</taxon>
        <taxon>Oligoflexia</taxon>
        <taxon>Silvanigrellales</taxon>
        <taxon>Silvanigrellaceae</taxon>
        <taxon>Silvanigrella</taxon>
    </lineage>
</organism>
<dbReference type="AlphaFoldDB" id="A0A6N6VQT0"/>
<comment type="caution">
    <text evidence="7">The sequence shown here is derived from an EMBL/GenBank/DDBJ whole genome shotgun (WGS) entry which is preliminary data.</text>
</comment>
<feature type="domain" description="Pyridoxamine kinase/Phosphomethylpyrimidine kinase" evidence="6">
    <location>
        <begin position="78"/>
        <end position="259"/>
    </location>
</feature>
<gene>
    <name evidence="7" type="primary">pdxY</name>
    <name evidence="7" type="ORF">GCL60_14490</name>
</gene>
<dbReference type="InterPro" id="IPR004625">
    <property type="entry name" value="PyrdxlKinase"/>
</dbReference>
<dbReference type="CDD" id="cd01173">
    <property type="entry name" value="pyridoxal_pyridoxamine_kinase"/>
    <property type="match status" value="1"/>
</dbReference>
<keyword evidence="2 7" id="KW-0808">Transferase</keyword>
<evidence type="ECO:0000256" key="2">
    <source>
        <dbReference type="ARBA" id="ARBA00022679"/>
    </source>
</evidence>
<dbReference type="PANTHER" id="PTHR10534">
    <property type="entry name" value="PYRIDOXAL KINASE"/>
    <property type="match status" value="1"/>
</dbReference>
<keyword evidence="3" id="KW-0547">Nucleotide-binding</keyword>
<dbReference type="InterPro" id="IPR013749">
    <property type="entry name" value="PM/HMP-P_kinase-1"/>
</dbReference>
<dbReference type="SUPFAM" id="SSF53613">
    <property type="entry name" value="Ribokinase-like"/>
    <property type="match status" value="1"/>
</dbReference>
<evidence type="ECO:0000313" key="8">
    <source>
        <dbReference type="Proteomes" id="UP000437748"/>
    </source>
</evidence>
<evidence type="ECO:0000256" key="1">
    <source>
        <dbReference type="ARBA" id="ARBA00012104"/>
    </source>
</evidence>
<reference evidence="7 8" key="1">
    <citation type="submission" date="2019-10" db="EMBL/GenBank/DDBJ databases">
        <title>New species of Slilvanegrellaceae.</title>
        <authorList>
            <person name="Pitt A."/>
            <person name="Hahn M.W."/>
        </authorList>
    </citation>
    <scope>NUCLEOTIDE SEQUENCE [LARGE SCALE GENOMIC DNA]</scope>
    <source>
        <strain evidence="7 8">SP-Ram-0.45-NSY-1</strain>
    </source>
</reference>
<evidence type="ECO:0000256" key="4">
    <source>
        <dbReference type="ARBA" id="ARBA00022777"/>
    </source>
</evidence>
<dbReference type="InterPro" id="IPR029056">
    <property type="entry name" value="Ribokinase-like"/>
</dbReference>
<evidence type="ECO:0000256" key="5">
    <source>
        <dbReference type="ARBA" id="ARBA00022840"/>
    </source>
</evidence>
<dbReference type="OrthoDB" id="9800808at2"/>
<evidence type="ECO:0000256" key="3">
    <source>
        <dbReference type="ARBA" id="ARBA00022741"/>
    </source>
</evidence>
<proteinExistence type="predicted"/>
<dbReference type="Gene3D" id="3.40.1190.20">
    <property type="match status" value="1"/>
</dbReference>
<protein>
    <recommendedName>
        <fullName evidence="1">pyridoxal kinase</fullName>
        <ecNumber evidence="1">2.7.1.35</ecNumber>
    </recommendedName>
</protein>
<evidence type="ECO:0000313" key="7">
    <source>
        <dbReference type="EMBL" id="KAB8037037.1"/>
    </source>
</evidence>
<dbReference type="GO" id="GO:0008478">
    <property type="term" value="F:pyridoxal kinase activity"/>
    <property type="evidence" value="ECO:0007669"/>
    <property type="project" value="UniProtKB-EC"/>
</dbReference>
<dbReference type="EC" id="2.7.1.35" evidence="1"/>
<dbReference type="GO" id="GO:0009443">
    <property type="term" value="P:pyridoxal 5'-phosphate salvage"/>
    <property type="evidence" value="ECO:0007669"/>
    <property type="project" value="InterPro"/>
</dbReference>